<keyword evidence="3 6" id="KW-0812">Transmembrane</keyword>
<evidence type="ECO:0000256" key="5">
    <source>
        <dbReference type="ARBA" id="ARBA00023136"/>
    </source>
</evidence>
<feature type="domain" description="Type II secretion system protein GspF" evidence="7">
    <location>
        <begin position="177"/>
        <end position="304"/>
    </location>
</feature>
<dbReference type="Proteomes" id="UP000444185">
    <property type="component" value="Unassembled WGS sequence"/>
</dbReference>
<dbReference type="PANTHER" id="PTHR35007">
    <property type="entry name" value="INTEGRAL MEMBRANE PROTEIN-RELATED"/>
    <property type="match status" value="1"/>
</dbReference>
<comment type="caution">
    <text evidence="8">The sequence shown here is derived from an EMBL/GenBank/DDBJ whole genome shotgun (WGS) entry which is preliminary data.</text>
</comment>
<feature type="transmembrane region" description="Helical" evidence="6">
    <location>
        <begin position="110"/>
        <end position="131"/>
    </location>
</feature>
<name>A0A844Y500_9SPHN</name>
<dbReference type="EMBL" id="WTYF01000004">
    <property type="protein sequence ID" value="MXO52148.1"/>
    <property type="molecule type" value="Genomic_DNA"/>
</dbReference>
<dbReference type="AlphaFoldDB" id="A0A844Y500"/>
<keyword evidence="5 6" id="KW-0472">Membrane</keyword>
<feature type="transmembrane region" description="Helical" evidence="6">
    <location>
        <begin position="12"/>
        <end position="34"/>
    </location>
</feature>
<feature type="transmembrane region" description="Helical" evidence="6">
    <location>
        <begin position="284"/>
        <end position="310"/>
    </location>
</feature>
<dbReference type="Pfam" id="PF00482">
    <property type="entry name" value="T2SSF"/>
    <property type="match status" value="1"/>
</dbReference>
<dbReference type="RefSeq" id="WP_160608816.1">
    <property type="nucleotide sequence ID" value="NZ_WTYF01000004.1"/>
</dbReference>
<reference evidence="8 9" key="1">
    <citation type="submission" date="2019-12" db="EMBL/GenBank/DDBJ databases">
        <title>Genomic-based taxomic classification of the family Erythrobacteraceae.</title>
        <authorList>
            <person name="Xu L."/>
        </authorList>
    </citation>
    <scope>NUCLEOTIDE SEQUENCE [LARGE SCALE GENOMIC DNA]</scope>
    <source>
        <strain evidence="8 9">DSM 16225</strain>
    </source>
</reference>
<organism evidence="8 9">
    <name type="scientific">Qipengyuania gaetbuli</name>
    <dbReference type="NCBI Taxonomy" id="266952"/>
    <lineage>
        <taxon>Bacteria</taxon>
        <taxon>Pseudomonadati</taxon>
        <taxon>Pseudomonadota</taxon>
        <taxon>Alphaproteobacteria</taxon>
        <taxon>Sphingomonadales</taxon>
        <taxon>Erythrobacteraceae</taxon>
        <taxon>Qipengyuania</taxon>
    </lineage>
</organism>
<evidence type="ECO:0000256" key="6">
    <source>
        <dbReference type="SAM" id="Phobius"/>
    </source>
</evidence>
<evidence type="ECO:0000313" key="9">
    <source>
        <dbReference type="Proteomes" id="UP000444185"/>
    </source>
</evidence>
<comment type="subcellular location">
    <subcellularLocation>
        <location evidence="1">Cell membrane</location>
        <topology evidence="1">Multi-pass membrane protein</topology>
    </subcellularLocation>
</comment>
<evidence type="ECO:0000256" key="4">
    <source>
        <dbReference type="ARBA" id="ARBA00022989"/>
    </source>
</evidence>
<keyword evidence="2" id="KW-1003">Cell membrane</keyword>
<dbReference type="PANTHER" id="PTHR35007:SF2">
    <property type="entry name" value="PILUS ASSEMBLE PROTEIN"/>
    <property type="match status" value="1"/>
</dbReference>
<evidence type="ECO:0000313" key="8">
    <source>
        <dbReference type="EMBL" id="MXO52148.1"/>
    </source>
</evidence>
<dbReference type="OrthoDB" id="9810662at2"/>
<keyword evidence="4 6" id="KW-1133">Transmembrane helix</keyword>
<accession>A0A844Y500</accession>
<evidence type="ECO:0000256" key="2">
    <source>
        <dbReference type="ARBA" id="ARBA00022475"/>
    </source>
</evidence>
<evidence type="ECO:0000256" key="1">
    <source>
        <dbReference type="ARBA" id="ARBA00004651"/>
    </source>
</evidence>
<sequence length="324" mass="35178">MLEIAASSTAFRILALAIVFALVTGAILIVVNGVEARRRASRQIARLDAATSATSQVDLLRDQRKDRWAKIADTIEKSGISLSDKKNLKLEQQLRMAGYRNKGAVRTFTIAKILLVFALPGIYLLLSFFSAEPPSVLKLYFVSSILAVVGLYLPNLYVRAKADRRKEQIINGFPDALDLILVCVEAGLGLEAALDKVGREMSGSHTLIAELLVETTLLMRAGASRELALRQLANNSGVQEIRSFSTLLIQSDKLGTSIADTLRIYAGEMRESRRLRAEEKAHRIPVLVSIPLVACMLPVMIGVLALPAIIGFVRELGPAMAGGG</sequence>
<feature type="transmembrane region" description="Helical" evidence="6">
    <location>
        <begin position="137"/>
        <end position="158"/>
    </location>
</feature>
<evidence type="ECO:0000259" key="7">
    <source>
        <dbReference type="Pfam" id="PF00482"/>
    </source>
</evidence>
<dbReference type="InterPro" id="IPR018076">
    <property type="entry name" value="T2SS_GspF_dom"/>
</dbReference>
<dbReference type="GO" id="GO:0005886">
    <property type="term" value="C:plasma membrane"/>
    <property type="evidence" value="ECO:0007669"/>
    <property type="project" value="UniProtKB-SubCell"/>
</dbReference>
<keyword evidence="9" id="KW-1185">Reference proteome</keyword>
<evidence type="ECO:0000256" key="3">
    <source>
        <dbReference type="ARBA" id="ARBA00022692"/>
    </source>
</evidence>
<protein>
    <submittedName>
        <fullName evidence="8">Type II secretion system F family protein</fullName>
    </submittedName>
</protein>
<gene>
    <name evidence="8" type="ORF">GRI42_12615</name>
</gene>
<proteinExistence type="predicted"/>